<gene>
    <name evidence="3" type="ORF">OE88DRAFT_1658783</name>
</gene>
<reference evidence="3 4" key="1">
    <citation type="journal article" date="2019" name="Nat. Ecol. Evol.">
        <title>Megaphylogeny resolves global patterns of mushroom evolution.</title>
        <authorList>
            <person name="Varga T."/>
            <person name="Krizsan K."/>
            <person name="Foldi C."/>
            <person name="Dima B."/>
            <person name="Sanchez-Garcia M."/>
            <person name="Sanchez-Ramirez S."/>
            <person name="Szollosi G.J."/>
            <person name="Szarkandi J.G."/>
            <person name="Papp V."/>
            <person name="Albert L."/>
            <person name="Andreopoulos W."/>
            <person name="Angelini C."/>
            <person name="Antonin V."/>
            <person name="Barry K.W."/>
            <person name="Bougher N.L."/>
            <person name="Buchanan P."/>
            <person name="Buyck B."/>
            <person name="Bense V."/>
            <person name="Catcheside P."/>
            <person name="Chovatia M."/>
            <person name="Cooper J."/>
            <person name="Damon W."/>
            <person name="Desjardin D."/>
            <person name="Finy P."/>
            <person name="Geml J."/>
            <person name="Haridas S."/>
            <person name="Hughes K."/>
            <person name="Justo A."/>
            <person name="Karasinski D."/>
            <person name="Kautmanova I."/>
            <person name="Kiss B."/>
            <person name="Kocsube S."/>
            <person name="Kotiranta H."/>
            <person name="LaButti K.M."/>
            <person name="Lechner B.E."/>
            <person name="Liimatainen K."/>
            <person name="Lipzen A."/>
            <person name="Lukacs Z."/>
            <person name="Mihaltcheva S."/>
            <person name="Morgado L.N."/>
            <person name="Niskanen T."/>
            <person name="Noordeloos M.E."/>
            <person name="Ohm R.A."/>
            <person name="Ortiz-Santana B."/>
            <person name="Ovrebo C."/>
            <person name="Racz N."/>
            <person name="Riley R."/>
            <person name="Savchenko A."/>
            <person name="Shiryaev A."/>
            <person name="Soop K."/>
            <person name="Spirin V."/>
            <person name="Szebenyi C."/>
            <person name="Tomsovsky M."/>
            <person name="Tulloss R.E."/>
            <person name="Uehling J."/>
            <person name="Grigoriev I.V."/>
            <person name="Vagvolgyi C."/>
            <person name="Papp T."/>
            <person name="Martin F.M."/>
            <person name="Miettinen O."/>
            <person name="Hibbett D.S."/>
            <person name="Nagy L.G."/>
        </authorList>
    </citation>
    <scope>NUCLEOTIDE SEQUENCE [LARGE SCALE GENOMIC DNA]</scope>
    <source>
        <strain evidence="3 4">OMC1185</strain>
    </source>
</reference>
<dbReference type="Proteomes" id="UP000305948">
    <property type="component" value="Unassembled WGS sequence"/>
</dbReference>
<accession>A0A5C3N318</accession>
<dbReference type="EMBL" id="ML213510">
    <property type="protein sequence ID" value="TFK52024.1"/>
    <property type="molecule type" value="Genomic_DNA"/>
</dbReference>
<dbReference type="InterPro" id="IPR013899">
    <property type="entry name" value="DUF1771"/>
</dbReference>
<name>A0A5C3N318_9AGAM</name>
<feature type="compositionally biased region" description="Low complexity" evidence="1">
    <location>
        <begin position="102"/>
        <end position="111"/>
    </location>
</feature>
<evidence type="ECO:0000313" key="3">
    <source>
        <dbReference type="EMBL" id="TFK52024.1"/>
    </source>
</evidence>
<dbReference type="Gene3D" id="3.30.1370.110">
    <property type="match status" value="1"/>
</dbReference>
<dbReference type="OrthoDB" id="4080456at2759"/>
<feature type="compositionally biased region" description="Basic and acidic residues" evidence="1">
    <location>
        <begin position="455"/>
        <end position="466"/>
    </location>
</feature>
<organism evidence="3 4">
    <name type="scientific">Heliocybe sulcata</name>
    <dbReference type="NCBI Taxonomy" id="5364"/>
    <lineage>
        <taxon>Eukaryota</taxon>
        <taxon>Fungi</taxon>
        <taxon>Dikarya</taxon>
        <taxon>Basidiomycota</taxon>
        <taxon>Agaricomycotina</taxon>
        <taxon>Agaricomycetes</taxon>
        <taxon>Gloeophyllales</taxon>
        <taxon>Gloeophyllaceae</taxon>
        <taxon>Heliocybe</taxon>
    </lineage>
</organism>
<dbReference type="GO" id="GO:0005634">
    <property type="term" value="C:nucleus"/>
    <property type="evidence" value="ECO:0007669"/>
    <property type="project" value="TreeGrafter"/>
</dbReference>
<dbReference type="InterPro" id="IPR036063">
    <property type="entry name" value="Smr_dom_sf"/>
</dbReference>
<protein>
    <recommendedName>
        <fullName evidence="2">Smr domain-containing protein</fullName>
    </recommendedName>
</protein>
<dbReference type="InterPro" id="IPR002625">
    <property type="entry name" value="Smr_dom"/>
</dbReference>
<dbReference type="InterPro" id="IPR052772">
    <property type="entry name" value="Endo/PolyKinase_Domain-Protein"/>
</dbReference>
<feature type="region of interest" description="Disordered" evidence="1">
    <location>
        <begin position="87"/>
        <end position="111"/>
    </location>
</feature>
<dbReference type="SMART" id="SM01162">
    <property type="entry name" value="DUF1771"/>
    <property type="match status" value="1"/>
</dbReference>
<evidence type="ECO:0000259" key="2">
    <source>
        <dbReference type="PROSITE" id="PS50828"/>
    </source>
</evidence>
<feature type="region of interest" description="Disordered" evidence="1">
    <location>
        <begin position="371"/>
        <end position="433"/>
    </location>
</feature>
<sequence>MPPTQSLQDQLQKEFCPPLDTSLIAALVNESEAEAASQSRPSVSAEQLYDLRKILSELAKQVEKDEENLSDKLADFHISPHSFSTDESSVLTDDLSQGHTNSSDTSLSPSDVSLSSPLSFLQAAFPQADAAVLRRALQTCEDDENVDMESVVHELLTQEYLHDLEERGLDGLSDEEVVEDAWETVPSNKKKGHAGPSVPKISKPKARKIAITDVRQQQHVRPSPTRTNSSPMHRGAPDPWTQVSSLSSYLATLLPKPASYFQSIFHKPEYSSPSEALRAALASLAGGSTNSELSPSETQSLFSLFEILTSSPTYAQLDASARKQVMTDAELALRATHGQSDTALDIIWLLRDLDGDGYLELGIYHSPAPNSPTVSDGWSSLPTSPVVQSSPLTDMKMSAPTTGKAKRRPPAASQQNAWHQVPQRKVTGPHPLAPYIPAYNNAKIKGGGNGLGKGGKGDVGELKPRDLRKVARTEEFRMKRNEALREASRYWQSGSAKTRGGEVAFYFAERAREYREMERAAALDAAKSMIEEKRARSMDKKTLDLHGTTITEAVVIVKDILRTEAPSPAKPLHVITGRGNHSANRVGVLGPAVRAALEEDGWNVSSFDGGLVVRGRSR</sequence>
<feature type="compositionally biased region" description="Polar residues" evidence="1">
    <location>
        <begin position="214"/>
        <end position="231"/>
    </location>
</feature>
<evidence type="ECO:0000313" key="4">
    <source>
        <dbReference type="Proteomes" id="UP000305948"/>
    </source>
</evidence>
<feature type="compositionally biased region" description="Polar residues" evidence="1">
    <location>
        <begin position="371"/>
        <end position="392"/>
    </location>
</feature>
<dbReference type="SUPFAM" id="SSF160443">
    <property type="entry name" value="SMR domain-like"/>
    <property type="match status" value="1"/>
</dbReference>
<dbReference type="PANTHER" id="PTHR46535:SF1">
    <property type="entry name" value="NEDD4-BINDING PROTEIN 2"/>
    <property type="match status" value="1"/>
</dbReference>
<dbReference type="STRING" id="5364.A0A5C3N318"/>
<dbReference type="PROSITE" id="PS50828">
    <property type="entry name" value="SMR"/>
    <property type="match status" value="1"/>
</dbReference>
<dbReference type="AlphaFoldDB" id="A0A5C3N318"/>
<dbReference type="Pfam" id="PF01713">
    <property type="entry name" value="Smr"/>
    <property type="match status" value="1"/>
</dbReference>
<feature type="domain" description="Smr" evidence="2">
    <location>
        <begin position="543"/>
        <end position="618"/>
    </location>
</feature>
<dbReference type="SMART" id="SM00463">
    <property type="entry name" value="SMR"/>
    <property type="match status" value="1"/>
</dbReference>
<dbReference type="CDD" id="cd14279">
    <property type="entry name" value="CUE"/>
    <property type="match status" value="1"/>
</dbReference>
<dbReference type="GO" id="GO:0004519">
    <property type="term" value="F:endonuclease activity"/>
    <property type="evidence" value="ECO:0007669"/>
    <property type="project" value="TreeGrafter"/>
</dbReference>
<dbReference type="PANTHER" id="PTHR46535">
    <property type="entry name" value="NEDD4-BINDING PROTEIN 2"/>
    <property type="match status" value="1"/>
</dbReference>
<feature type="region of interest" description="Disordered" evidence="1">
    <location>
        <begin position="447"/>
        <end position="466"/>
    </location>
</feature>
<feature type="compositionally biased region" description="Polar residues" evidence="1">
    <location>
        <begin position="87"/>
        <end position="101"/>
    </location>
</feature>
<proteinExistence type="predicted"/>
<keyword evidence="4" id="KW-1185">Reference proteome</keyword>
<evidence type="ECO:0000256" key="1">
    <source>
        <dbReference type="SAM" id="MobiDB-lite"/>
    </source>
</evidence>
<feature type="region of interest" description="Disordered" evidence="1">
    <location>
        <begin position="212"/>
        <end position="238"/>
    </location>
</feature>